<organism evidence="2 3">
    <name type="scientific">Campylobacter fetus subsp. testudinum</name>
    <dbReference type="NCBI Taxonomy" id="1507806"/>
    <lineage>
        <taxon>Bacteria</taxon>
        <taxon>Pseudomonadati</taxon>
        <taxon>Campylobacterota</taxon>
        <taxon>Epsilonproteobacteria</taxon>
        <taxon>Campylobacterales</taxon>
        <taxon>Campylobacteraceae</taxon>
        <taxon>Campylobacter</taxon>
    </lineage>
</organism>
<dbReference type="SMART" id="SM00507">
    <property type="entry name" value="HNHc"/>
    <property type="match status" value="1"/>
</dbReference>
<dbReference type="AlphaFoldDB" id="A0AAX0HBI0"/>
<feature type="domain" description="HNH nuclease" evidence="1">
    <location>
        <begin position="192"/>
        <end position="245"/>
    </location>
</feature>
<proteinExistence type="predicted"/>
<gene>
    <name evidence="2" type="ORF">CFT12S02225_06320</name>
</gene>
<evidence type="ECO:0000313" key="3">
    <source>
        <dbReference type="Proteomes" id="UP000093100"/>
    </source>
</evidence>
<protein>
    <recommendedName>
        <fullName evidence="1">HNH nuclease domain-containing protein</fullName>
    </recommendedName>
</protein>
<dbReference type="CDD" id="cd00085">
    <property type="entry name" value="HNHc"/>
    <property type="match status" value="1"/>
</dbReference>
<accession>A0AAX0HBI0</accession>
<reference evidence="2 3" key="1">
    <citation type="journal article" date="2016" name="Genome Biol. Evol.">
        <title>Comparative Genomics of Campylobacter fetus from Reptiles and Mammals Reveals Divergent Evolution in Host-Associated Lineages.</title>
        <authorList>
            <person name="Gilbert M.J."/>
            <person name="Miller W.G."/>
            <person name="Yee E."/>
            <person name="Zomer A.L."/>
            <person name="van der Graaf-van Bloois L."/>
            <person name="Fitzgerald C."/>
            <person name="Forbes K.J."/>
            <person name="Meric G."/>
            <person name="Sheppard S.K."/>
            <person name="Wagenaar J.A."/>
            <person name="Duim B."/>
        </authorList>
    </citation>
    <scope>NUCLEOTIDE SEQUENCE [LARGE SCALE GENOMIC DNA]</scope>
    <source>
        <strain evidence="2 3">12S02225-3</strain>
    </source>
</reference>
<dbReference type="RefSeq" id="WP_065841070.1">
    <property type="nucleotide sequence ID" value="NZ_LFLK01000005.1"/>
</dbReference>
<dbReference type="EMBL" id="LFLK01000005">
    <property type="protein sequence ID" value="OCR90641.1"/>
    <property type="molecule type" value="Genomic_DNA"/>
</dbReference>
<comment type="caution">
    <text evidence="2">The sequence shown here is derived from an EMBL/GenBank/DDBJ whole genome shotgun (WGS) entry which is preliminary data.</text>
</comment>
<name>A0AAX0HBI0_CAMFE</name>
<evidence type="ECO:0000313" key="2">
    <source>
        <dbReference type="EMBL" id="OCR90641.1"/>
    </source>
</evidence>
<dbReference type="Proteomes" id="UP000093100">
    <property type="component" value="Unassembled WGS sequence"/>
</dbReference>
<dbReference type="InterPro" id="IPR003615">
    <property type="entry name" value="HNH_nuc"/>
</dbReference>
<sequence>MDVELIIEELVNLRKKIGANLVGFEPEFERNNARAKMIEALENGGIELEDLSELKIADDDTFIYHGRRVILHIRDITMHPDRFNLPKYHLVNCDTYKKMRAIGRKERYVVASRDNGLFNIKRIAYNKLYESEEKLQLCKNCLRMIGKDILGNNEDMYIKRFFDRYPKDYEFGSGHKSDKTSKINTYTQDWSTISSQKRAQAKYICQKCYGDYSNDKNLLHVHHKNGQKNDNRDENLIVLCRRCHSMEPMHDHMRI</sequence>
<evidence type="ECO:0000259" key="1">
    <source>
        <dbReference type="SMART" id="SM00507"/>
    </source>
</evidence>